<dbReference type="SUPFAM" id="SSF54001">
    <property type="entry name" value="Cysteine proteinases"/>
    <property type="match status" value="1"/>
</dbReference>
<feature type="region of interest" description="Disordered" evidence="1">
    <location>
        <begin position="472"/>
        <end position="492"/>
    </location>
</feature>
<evidence type="ECO:0000259" key="3">
    <source>
        <dbReference type="Pfam" id="PF01841"/>
    </source>
</evidence>
<comment type="caution">
    <text evidence="5">The sequence shown here is derived from an EMBL/GenBank/DDBJ whole genome shotgun (WGS) entry which is preliminary data.</text>
</comment>
<feature type="transmembrane region" description="Helical" evidence="2">
    <location>
        <begin position="216"/>
        <end position="234"/>
    </location>
</feature>
<evidence type="ECO:0000256" key="2">
    <source>
        <dbReference type="SAM" id="Phobius"/>
    </source>
</evidence>
<organism evidence="5 6">
    <name type="scientific">Arsenicicoccus piscis</name>
    <dbReference type="NCBI Taxonomy" id="673954"/>
    <lineage>
        <taxon>Bacteria</taxon>
        <taxon>Bacillati</taxon>
        <taxon>Actinomycetota</taxon>
        <taxon>Actinomycetes</taxon>
        <taxon>Micrococcales</taxon>
        <taxon>Intrasporangiaceae</taxon>
        <taxon>Arsenicicoccus</taxon>
    </lineage>
</organism>
<dbReference type="Pfam" id="PF01841">
    <property type="entry name" value="Transglut_core"/>
    <property type="match status" value="1"/>
</dbReference>
<feature type="transmembrane region" description="Helical" evidence="2">
    <location>
        <begin position="117"/>
        <end position="136"/>
    </location>
</feature>
<feature type="compositionally biased region" description="Basic residues" evidence="1">
    <location>
        <begin position="577"/>
        <end position="592"/>
    </location>
</feature>
<dbReference type="Gene3D" id="3.10.620.30">
    <property type="match status" value="1"/>
</dbReference>
<feature type="compositionally biased region" description="Low complexity" evidence="1">
    <location>
        <begin position="754"/>
        <end position="790"/>
    </location>
</feature>
<dbReference type="InterPro" id="IPR038765">
    <property type="entry name" value="Papain-like_cys_pep_sf"/>
</dbReference>
<feature type="domain" description="Protein-glutamine gamma-glutamyltransferase TgpA N-terminal" evidence="4">
    <location>
        <begin position="14"/>
        <end position="395"/>
    </location>
</feature>
<feature type="compositionally biased region" description="Low complexity" evidence="1">
    <location>
        <begin position="535"/>
        <end position="576"/>
    </location>
</feature>
<keyword evidence="2" id="KW-0812">Transmembrane</keyword>
<feature type="transmembrane region" description="Helical" evidence="2">
    <location>
        <begin position="165"/>
        <end position="181"/>
    </location>
</feature>
<feature type="compositionally biased region" description="Basic residues" evidence="1">
    <location>
        <begin position="673"/>
        <end position="682"/>
    </location>
</feature>
<accession>A0ABQ6HLS2</accession>
<feature type="compositionally biased region" description="Low complexity" evidence="1">
    <location>
        <begin position="695"/>
        <end position="707"/>
    </location>
</feature>
<dbReference type="EMBL" id="BSUJ01000001">
    <property type="protein sequence ID" value="GMA18932.1"/>
    <property type="molecule type" value="Genomic_DNA"/>
</dbReference>
<feature type="transmembrane region" description="Helical" evidence="2">
    <location>
        <begin position="56"/>
        <end position="75"/>
    </location>
</feature>
<protein>
    <recommendedName>
        <fullName evidence="7">Transglutaminase-like domain-containing protein</fullName>
    </recommendedName>
</protein>
<dbReference type="PANTHER" id="PTHR42736">
    <property type="entry name" value="PROTEIN-GLUTAMINE GAMMA-GLUTAMYLTRANSFERASE"/>
    <property type="match status" value="1"/>
</dbReference>
<reference evidence="6" key="1">
    <citation type="journal article" date="2019" name="Int. J. Syst. Evol. Microbiol.">
        <title>The Global Catalogue of Microorganisms (GCM) 10K type strain sequencing project: providing services to taxonomists for standard genome sequencing and annotation.</title>
        <authorList>
            <consortium name="The Broad Institute Genomics Platform"/>
            <consortium name="The Broad Institute Genome Sequencing Center for Infectious Disease"/>
            <person name="Wu L."/>
            <person name="Ma J."/>
        </authorList>
    </citation>
    <scope>NUCLEOTIDE SEQUENCE [LARGE SCALE GENOMIC DNA]</scope>
    <source>
        <strain evidence="6">NBRC 105830</strain>
    </source>
</reference>
<feature type="region of interest" description="Disordered" evidence="1">
    <location>
        <begin position="535"/>
        <end position="816"/>
    </location>
</feature>
<gene>
    <name evidence="5" type="ORF">GCM10025862_09530</name>
</gene>
<keyword evidence="2" id="KW-0472">Membrane</keyword>
<dbReference type="RefSeq" id="WP_284283911.1">
    <property type="nucleotide sequence ID" value="NZ_BSUJ01000001.1"/>
</dbReference>
<evidence type="ECO:0000259" key="4">
    <source>
        <dbReference type="Pfam" id="PF11992"/>
    </source>
</evidence>
<feature type="domain" description="Transglutaminase-like" evidence="3">
    <location>
        <begin position="447"/>
        <end position="531"/>
    </location>
</feature>
<evidence type="ECO:0000313" key="5">
    <source>
        <dbReference type="EMBL" id="GMA18932.1"/>
    </source>
</evidence>
<evidence type="ECO:0008006" key="7">
    <source>
        <dbReference type="Google" id="ProtNLM"/>
    </source>
</evidence>
<evidence type="ECO:0000313" key="6">
    <source>
        <dbReference type="Proteomes" id="UP001157109"/>
    </source>
</evidence>
<sequence length="816" mass="85964">MRARPLDTLLAGFAVLVAAWPLSTLLVRQTWVMPTIAILLLVGVIGVLGRSQRWPAVVTVAAQVLAALLALNWLFHLGDGPYGLPTWTLPTHVSDLVTQGLRTMANYAAPAPATPGLVFLLVVMVSAFAVVVDLLAVELRSPALAGFPLLIIFMISVVNTGDALPVRYFAVLAIVWLLLVAQHNTGQLGHWGNTAVRRYEPGRGDAVGLGRFTDRARVAAVVAVLLALGAQSVLPDVPTRFLIPGLGRADSAAQGARGPISFSSSVDLDRSLRDRSDRPVLIYKTNAPQPPPLAVAVSTGYENGRWFGDRATPPGLDDLDRGQQPQGIAEGVRTVVRQFSAAGNQVSSPQLAVPGDVVQADVDARWRKDEVTGIVRVSRQAQTYRLIYREPAPTPAQLAVTRADAERSGIPLPDVYGGDLLELDPASAPLVRRTADEIVAGGVNGGPATTAYDKALAIQQYLRSNRFSYSLTLAPPQPREPGNPGAGTLDPISNFLTTRQGYCTQFATSMIMMARSQGIPARLVLGFLPGSYSPAPRATPSSPATRTPGPRSTSPGSAGPGSSRRPAVAAARLPAGRCRRRLRPPRPPRRRPPPPPGSAAHGAAGGADDQHVDVGLGARPVHPDAADPARLRARRAGPAGAHAGHGGAGAAPPTRAGTQRGRTRGGTVAHPARAARRPRPGRTRGADPAHAGRSLPQRPGARRGLPGRARDHAGDRRAGALRPHPSCRPPQRHRTERYGPERHRSEPHRPEPHGPAQGRRPGRRGALAGRSDPVVAGAATGRAAADHGPAGPLASRVEGLRRTHRPAAPSLTGRGR</sequence>
<dbReference type="InterPro" id="IPR021878">
    <property type="entry name" value="TgpA_N"/>
</dbReference>
<feature type="compositionally biased region" description="Low complexity" evidence="1">
    <location>
        <begin position="650"/>
        <end position="672"/>
    </location>
</feature>
<dbReference type="Proteomes" id="UP001157109">
    <property type="component" value="Unassembled WGS sequence"/>
</dbReference>
<feature type="compositionally biased region" description="Basic and acidic residues" evidence="1">
    <location>
        <begin position="736"/>
        <end position="752"/>
    </location>
</feature>
<evidence type="ECO:0000256" key="1">
    <source>
        <dbReference type="SAM" id="MobiDB-lite"/>
    </source>
</evidence>
<feature type="compositionally biased region" description="Basic and acidic residues" evidence="1">
    <location>
        <begin position="708"/>
        <end position="718"/>
    </location>
</feature>
<keyword evidence="6" id="KW-1185">Reference proteome</keyword>
<keyword evidence="2" id="KW-1133">Transmembrane helix</keyword>
<proteinExistence type="predicted"/>
<dbReference type="Pfam" id="PF11992">
    <property type="entry name" value="TgpA_N"/>
    <property type="match status" value="1"/>
</dbReference>
<name>A0ABQ6HLS2_9MICO</name>
<dbReference type="PANTHER" id="PTHR42736:SF1">
    <property type="entry name" value="PROTEIN-GLUTAMINE GAMMA-GLUTAMYLTRANSFERASE"/>
    <property type="match status" value="1"/>
</dbReference>
<feature type="compositionally biased region" description="Basic and acidic residues" evidence="1">
    <location>
        <begin position="621"/>
        <end position="630"/>
    </location>
</feature>
<dbReference type="InterPro" id="IPR002931">
    <property type="entry name" value="Transglutaminase-like"/>
</dbReference>
<feature type="transmembrane region" description="Helical" evidence="2">
    <location>
        <begin position="31"/>
        <end position="49"/>
    </location>
</feature>
<dbReference type="InterPro" id="IPR052901">
    <property type="entry name" value="Bact_TGase-like"/>
</dbReference>
<feature type="transmembrane region" description="Helical" evidence="2">
    <location>
        <begin position="143"/>
        <end position="159"/>
    </location>
</feature>